<comment type="caution">
    <text evidence="2">The sequence shown here is derived from an EMBL/GenBank/DDBJ whole genome shotgun (WGS) entry which is preliminary data.</text>
</comment>
<gene>
    <name evidence="2" type="ORF">PVAP13_5KG196507</name>
</gene>
<feature type="compositionally biased region" description="Polar residues" evidence="1">
    <location>
        <begin position="23"/>
        <end position="33"/>
    </location>
</feature>
<reference evidence="2" key="1">
    <citation type="submission" date="2020-05" db="EMBL/GenBank/DDBJ databases">
        <title>WGS assembly of Panicum virgatum.</title>
        <authorList>
            <person name="Lovell J.T."/>
            <person name="Jenkins J."/>
            <person name="Shu S."/>
            <person name="Juenger T.E."/>
            <person name="Schmutz J."/>
        </authorList>
    </citation>
    <scope>NUCLEOTIDE SEQUENCE</scope>
    <source>
        <strain evidence="2">AP13</strain>
    </source>
</reference>
<dbReference type="Proteomes" id="UP000823388">
    <property type="component" value="Chromosome 5K"/>
</dbReference>
<dbReference type="EMBL" id="CM029045">
    <property type="protein sequence ID" value="KAG2597271.1"/>
    <property type="molecule type" value="Genomic_DNA"/>
</dbReference>
<keyword evidence="3" id="KW-1185">Reference proteome</keyword>
<evidence type="ECO:0000313" key="3">
    <source>
        <dbReference type="Proteomes" id="UP000823388"/>
    </source>
</evidence>
<evidence type="ECO:0000256" key="1">
    <source>
        <dbReference type="SAM" id="MobiDB-lite"/>
    </source>
</evidence>
<proteinExistence type="predicted"/>
<sequence length="62" mass="6581">MLLLATRPRLIILVHQNGEPPSRATSTMESSSPPLGLGSHRVQERSFPGAVSMTGPSSPGWV</sequence>
<accession>A0A8T0SFA0</accession>
<evidence type="ECO:0000313" key="2">
    <source>
        <dbReference type="EMBL" id="KAG2597271.1"/>
    </source>
</evidence>
<feature type="region of interest" description="Disordered" evidence="1">
    <location>
        <begin position="16"/>
        <end position="62"/>
    </location>
</feature>
<organism evidence="2 3">
    <name type="scientific">Panicum virgatum</name>
    <name type="common">Blackwell switchgrass</name>
    <dbReference type="NCBI Taxonomy" id="38727"/>
    <lineage>
        <taxon>Eukaryota</taxon>
        <taxon>Viridiplantae</taxon>
        <taxon>Streptophyta</taxon>
        <taxon>Embryophyta</taxon>
        <taxon>Tracheophyta</taxon>
        <taxon>Spermatophyta</taxon>
        <taxon>Magnoliopsida</taxon>
        <taxon>Liliopsida</taxon>
        <taxon>Poales</taxon>
        <taxon>Poaceae</taxon>
        <taxon>PACMAD clade</taxon>
        <taxon>Panicoideae</taxon>
        <taxon>Panicodae</taxon>
        <taxon>Paniceae</taxon>
        <taxon>Panicinae</taxon>
        <taxon>Panicum</taxon>
        <taxon>Panicum sect. Hiantes</taxon>
    </lineage>
</organism>
<name>A0A8T0SFA0_PANVG</name>
<dbReference type="AlphaFoldDB" id="A0A8T0SFA0"/>
<protein>
    <submittedName>
        <fullName evidence="2">Uncharacterized protein</fullName>
    </submittedName>
</protein>